<name>A0A094Q0Q9_9ZZZZ</name>
<sequence>MNSRIRFLSAAITLSILVSVNPAFAAANPKPLPGVTAAELTTNLENRRWSCLKPQKAKDTTTINCSSKDKTATVAILGTTAKNITSITVNSTTRISYGWPRFIATLPIDGVDPTAAQKWVTTALSAKTSTSKIFGGVKFSVVKGSGIARTLTIAHNSLSTFR</sequence>
<protein>
    <submittedName>
        <fullName evidence="1">Uncharacterized protein</fullName>
    </submittedName>
</protein>
<gene>
    <name evidence="1" type="ORF">GM51_9820</name>
</gene>
<organism evidence="1">
    <name type="scientific">freshwater metagenome</name>
    <dbReference type="NCBI Taxonomy" id="449393"/>
    <lineage>
        <taxon>unclassified sequences</taxon>
        <taxon>metagenomes</taxon>
        <taxon>ecological metagenomes</taxon>
    </lineage>
</organism>
<evidence type="ECO:0000313" key="1">
    <source>
        <dbReference type="EMBL" id="KGA17695.1"/>
    </source>
</evidence>
<proteinExistence type="predicted"/>
<dbReference type="EMBL" id="JNSL01000056">
    <property type="protein sequence ID" value="KGA17695.1"/>
    <property type="molecule type" value="Genomic_DNA"/>
</dbReference>
<reference evidence="1" key="1">
    <citation type="submission" date="2014-06" db="EMBL/GenBank/DDBJ databases">
        <title>Key roles for freshwater Actinobacteria revealed by deep metagenomic sequencing.</title>
        <authorList>
            <person name="Ghai R."/>
            <person name="Mizuno C.M."/>
            <person name="Picazo A."/>
            <person name="Camacho A."/>
            <person name="Rodriguez-Valera F."/>
        </authorList>
    </citation>
    <scope>NUCLEOTIDE SEQUENCE</scope>
</reference>
<dbReference type="AlphaFoldDB" id="A0A094Q0Q9"/>
<comment type="caution">
    <text evidence="1">The sequence shown here is derived from an EMBL/GenBank/DDBJ whole genome shotgun (WGS) entry which is preliminary data.</text>
</comment>
<accession>A0A094Q0Q9</accession>